<feature type="region of interest" description="Disordered" evidence="1">
    <location>
        <begin position="439"/>
        <end position="500"/>
    </location>
</feature>
<keyword evidence="2" id="KW-0732">Signal</keyword>
<dbReference type="AlphaFoldDB" id="A0AAU7AYD5"/>
<dbReference type="EMBL" id="CP114014">
    <property type="protein sequence ID" value="XAY06495.1"/>
    <property type="molecule type" value="Genomic_DNA"/>
</dbReference>
<evidence type="ECO:0000256" key="1">
    <source>
        <dbReference type="SAM" id="MobiDB-lite"/>
    </source>
</evidence>
<dbReference type="KEGG" id="parq:DSM112329_03366"/>
<accession>A0AAU7AYD5</accession>
<evidence type="ECO:0008006" key="4">
    <source>
        <dbReference type="Google" id="ProtNLM"/>
    </source>
</evidence>
<protein>
    <recommendedName>
        <fullName evidence="4">DUF4331 domain-containing protein</fullName>
    </recommendedName>
</protein>
<dbReference type="InterPro" id="IPR025566">
    <property type="entry name" value="DUF4331"/>
</dbReference>
<feature type="signal peptide" evidence="2">
    <location>
        <begin position="1"/>
        <end position="19"/>
    </location>
</feature>
<feature type="compositionally biased region" description="Polar residues" evidence="1">
    <location>
        <begin position="451"/>
        <end position="465"/>
    </location>
</feature>
<evidence type="ECO:0000313" key="3">
    <source>
        <dbReference type="EMBL" id="XAY06495.1"/>
    </source>
</evidence>
<evidence type="ECO:0000256" key="2">
    <source>
        <dbReference type="SAM" id="SignalP"/>
    </source>
</evidence>
<dbReference type="RefSeq" id="WP_354697727.1">
    <property type="nucleotide sequence ID" value="NZ_CP114014.1"/>
</dbReference>
<dbReference type="Pfam" id="PF14224">
    <property type="entry name" value="DUF4331"/>
    <property type="match status" value="1"/>
</dbReference>
<sequence>MNKLSVVLVVLAVPAAAGVAVSGSSGSSHREAPNIMLDPSADNTDTYAFKADDAPEALTVVANWVPGGNPANGPNFFRFDDRARYYISIDNTGDGRADIRYRYVFKSTFSSTSYRQARSGVQSIDDPKLQTRQTYSIVRETLVNGRSTGTTQIASGLPVAPGNAGPKTFPNYAKVANQAIRTIGRSKYFAGQRNDAFFIDLGVAFDNVNLRLGLGNTGGGIDTQAGTSIQTITMQVPEEDVTRDGKAVGGPDDANATVGVWASTERRKVEVTNARFDKTKGSRGGWVQVSRLGNPLVNELFIPAALKDRFNATTPDKDAKEIQRFVLEPEVARQINEVKTVNALGIDAPEKNRTDLVSVFLTGMPGLNQIDKAKPTPADTLKINLGIPPARTPNRFGVIGGDDAGFPNGRRLADDATDIYIQMVAGFLQNRKLPLGDGVDQDDRPFLPTFPYQSVPDNGFNQRPSQRIEPPHLPTLPGDTPPIPIGPQIVPPDVPGISVP</sequence>
<feature type="chain" id="PRO_5043470329" description="DUF4331 domain-containing protein" evidence="2">
    <location>
        <begin position="20"/>
        <end position="500"/>
    </location>
</feature>
<gene>
    <name evidence="3" type="ORF">DSM112329_03366</name>
</gene>
<organism evidence="3">
    <name type="scientific">Paraconexibacter sp. AEG42_29</name>
    <dbReference type="NCBI Taxonomy" id="2997339"/>
    <lineage>
        <taxon>Bacteria</taxon>
        <taxon>Bacillati</taxon>
        <taxon>Actinomycetota</taxon>
        <taxon>Thermoleophilia</taxon>
        <taxon>Solirubrobacterales</taxon>
        <taxon>Paraconexibacteraceae</taxon>
        <taxon>Paraconexibacter</taxon>
    </lineage>
</organism>
<name>A0AAU7AYD5_9ACTN</name>
<proteinExistence type="predicted"/>
<reference evidence="3" key="1">
    <citation type="submission" date="2022-12" db="EMBL/GenBank/DDBJ databases">
        <title>Paraconexibacter alkalitolerans sp. nov. and Baekduia alba sp. nov., isolated from soil and emended description of the genera Paraconexibacter (Chun et al., 2020) and Baekduia (An et al., 2020).</title>
        <authorList>
            <person name="Vieira S."/>
            <person name="Huber K.J."/>
            <person name="Geppert A."/>
            <person name="Wolf J."/>
            <person name="Neumann-Schaal M."/>
            <person name="Muesken M."/>
            <person name="Overmann J."/>
        </authorList>
    </citation>
    <scope>NUCLEOTIDE SEQUENCE</scope>
    <source>
        <strain evidence="3">AEG42_29</strain>
    </source>
</reference>
<feature type="compositionally biased region" description="Pro residues" evidence="1">
    <location>
        <begin position="471"/>
        <end position="494"/>
    </location>
</feature>